<dbReference type="EMBL" id="LT629754">
    <property type="protein sequence ID" value="SDS44902.1"/>
    <property type="molecule type" value="Genomic_DNA"/>
</dbReference>
<gene>
    <name evidence="2" type="ORF">SAMN05192540_3079</name>
    <name evidence="1" type="ORF">SAMN05192545_1422</name>
</gene>
<protein>
    <submittedName>
        <fullName evidence="2">Uncharacterized protein</fullName>
    </submittedName>
</protein>
<evidence type="ECO:0000313" key="3">
    <source>
        <dbReference type="Proteomes" id="UP000183038"/>
    </source>
</evidence>
<organism evidence="2 3">
    <name type="scientific">Maribacter dokdonensis</name>
    <dbReference type="NCBI Taxonomy" id="320912"/>
    <lineage>
        <taxon>Bacteria</taxon>
        <taxon>Pseudomonadati</taxon>
        <taxon>Bacteroidota</taxon>
        <taxon>Flavobacteriia</taxon>
        <taxon>Flavobacteriales</taxon>
        <taxon>Flavobacteriaceae</taxon>
        <taxon>Maribacter</taxon>
    </lineage>
</organism>
<proteinExistence type="predicted"/>
<evidence type="ECO:0000313" key="4">
    <source>
        <dbReference type="Proteomes" id="UP000199574"/>
    </source>
</evidence>
<evidence type="ECO:0000313" key="2">
    <source>
        <dbReference type="EMBL" id="SEC40075.1"/>
    </source>
</evidence>
<accession>A0A1H4S764</accession>
<name>A0A1H4S764_9FLAO</name>
<dbReference type="EMBL" id="FNTB01000001">
    <property type="protein sequence ID" value="SEC40075.1"/>
    <property type="molecule type" value="Genomic_DNA"/>
</dbReference>
<keyword evidence="4" id="KW-1185">Reference proteome</keyword>
<evidence type="ECO:0000313" key="1">
    <source>
        <dbReference type="EMBL" id="SDS44902.1"/>
    </source>
</evidence>
<dbReference type="Proteomes" id="UP000183038">
    <property type="component" value="Unassembled WGS sequence"/>
</dbReference>
<dbReference type="AlphaFoldDB" id="A0A1H4S764"/>
<reference evidence="1 4" key="2">
    <citation type="submission" date="2016-10" db="EMBL/GenBank/DDBJ databases">
        <authorList>
            <person name="Varghese N."/>
            <person name="Submissions S."/>
        </authorList>
    </citation>
    <scope>NUCLEOTIDE SEQUENCE [LARGE SCALE GENOMIC DNA]</scope>
    <source>
        <strain evidence="1 4">MAR_2009_60</strain>
    </source>
</reference>
<dbReference type="Proteomes" id="UP000199574">
    <property type="component" value="Chromosome I"/>
</dbReference>
<reference evidence="2 3" key="1">
    <citation type="submission" date="2016-10" db="EMBL/GenBank/DDBJ databases">
        <authorList>
            <person name="de Groot N.N."/>
        </authorList>
    </citation>
    <scope>NUCLEOTIDE SEQUENCE [LARGE SCALE GENOMIC DNA]</scope>
    <source>
        <strain evidence="2 3">MAR_2009_71</strain>
    </source>
</reference>
<sequence length="58" mass="6725">MNLKHKSIFNLIEIFTSKRIDASNAINVKEHCKHNHLSDYYCDSDNSSKLARVFNSLL</sequence>